<evidence type="ECO:0008006" key="4">
    <source>
        <dbReference type="Google" id="ProtNLM"/>
    </source>
</evidence>
<dbReference type="InterPro" id="IPR009465">
    <property type="entry name" value="Spondin_N"/>
</dbReference>
<feature type="chain" id="PRO_5021015021" description="Spondin_N" evidence="1">
    <location>
        <begin position="23"/>
        <end position="436"/>
    </location>
</feature>
<reference evidence="2 3" key="1">
    <citation type="submission" date="2019-02" db="EMBL/GenBank/DDBJ databases">
        <title>Pedobacter sp. RP-3-11 sp. nov., isolated from Arctic soil.</title>
        <authorList>
            <person name="Dahal R.H."/>
        </authorList>
    </citation>
    <scope>NUCLEOTIDE SEQUENCE [LARGE SCALE GENOMIC DNA]</scope>
    <source>
        <strain evidence="2 3">RP-3-11</strain>
    </source>
</reference>
<dbReference type="EMBL" id="SJSN01000010">
    <property type="protein sequence ID" value="TCD07658.1"/>
    <property type="molecule type" value="Genomic_DNA"/>
</dbReference>
<proteinExistence type="predicted"/>
<dbReference type="Proteomes" id="UP000291485">
    <property type="component" value="Unassembled WGS sequence"/>
</dbReference>
<evidence type="ECO:0000313" key="3">
    <source>
        <dbReference type="Proteomes" id="UP000291485"/>
    </source>
</evidence>
<dbReference type="Gene3D" id="2.60.40.2130">
    <property type="entry name" value="F-spondin domain"/>
    <property type="match status" value="2"/>
</dbReference>
<dbReference type="AlphaFoldDB" id="A0A4R0P2L0"/>
<dbReference type="OrthoDB" id="1013900at2"/>
<feature type="signal peptide" evidence="1">
    <location>
        <begin position="1"/>
        <end position="22"/>
    </location>
</feature>
<evidence type="ECO:0000256" key="1">
    <source>
        <dbReference type="SAM" id="SignalP"/>
    </source>
</evidence>
<keyword evidence="1" id="KW-0732">Signal</keyword>
<sequence length="436" mass="45821">MKILGKLKTWSFVLLIPILAAACKKDNDDSATTDDNQQTTITVENVLKSQPLVESGTFQGTGTLAVILPGQSTTITFSAAKGEALTFATMYGWSNDLFFAPSSPGIQVYDDKGTPIEGDVSSQIKLWDNGTRVNQVPGAGVNHPGTAELKNITEVNGTDAQGNTYLAAAKLVKATLKYDGNSVFTLTIQNTSGGTPNETPLSPGVWAVSYIVGGTLLAPNPLYTSGQPTANGLTGIAEAGDNTLLSTYAKSITGIFTPLSPILVVVYNGIDNPIYKDGELDRAQGLKLLAQQGNADTLASFLKGKPGIKAVYVLPAPTTRVLLPVINGQQGGQVSQQLTVGKGDRLAIATMYGFSNDWFFSSADNGVDPFQKGDISTSIKLFDNGTATNQFPGAGITQFNLAGTPLKESQVIAPVPNPNKFTTLPEISGIIKVTLK</sequence>
<dbReference type="RefSeq" id="WP_131559860.1">
    <property type="nucleotide sequence ID" value="NZ_SJSN01000010.1"/>
</dbReference>
<dbReference type="PROSITE" id="PS51257">
    <property type="entry name" value="PROKAR_LIPOPROTEIN"/>
    <property type="match status" value="1"/>
</dbReference>
<accession>A0A4R0P2L0</accession>
<comment type="caution">
    <text evidence="2">The sequence shown here is derived from an EMBL/GenBank/DDBJ whole genome shotgun (WGS) entry which is preliminary data.</text>
</comment>
<keyword evidence="3" id="KW-1185">Reference proteome</keyword>
<protein>
    <recommendedName>
        <fullName evidence="4">Spondin_N</fullName>
    </recommendedName>
</protein>
<evidence type="ECO:0000313" key="2">
    <source>
        <dbReference type="EMBL" id="TCD07658.1"/>
    </source>
</evidence>
<organism evidence="2 3">
    <name type="scientific">Pedobacter frigidisoli</name>
    <dbReference type="NCBI Taxonomy" id="2530455"/>
    <lineage>
        <taxon>Bacteria</taxon>
        <taxon>Pseudomonadati</taxon>
        <taxon>Bacteroidota</taxon>
        <taxon>Sphingobacteriia</taxon>
        <taxon>Sphingobacteriales</taxon>
        <taxon>Sphingobacteriaceae</taxon>
        <taxon>Pedobacter</taxon>
    </lineage>
</organism>
<gene>
    <name evidence="2" type="ORF">EZ449_14070</name>
</gene>
<dbReference type="NCBIfam" id="NF038123">
    <property type="entry name" value="NF038123_dom"/>
    <property type="match status" value="2"/>
</dbReference>
<dbReference type="InterPro" id="IPR038678">
    <property type="entry name" value="Spondin_N_sf"/>
</dbReference>
<name>A0A4R0P2L0_9SPHI</name>